<dbReference type="PANTHER" id="PTHR31589:SF111">
    <property type="entry name" value="NEPROSIN DOMAIN-CONTAINING PROTEIN"/>
    <property type="match status" value="1"/>
</dbReference>
<dbReference type="Proteomes" id="UP001202328">
    <property type="component" value="Unassembled WGS sequence"/>
</dbReference>
<reference evidence="3" key="1">
    <citation type="submission" date="2022-04" db="EMBL/GenBank/DDBJ databases">
        <title>A functionally conserved STORR gene fusion in Papaver species that diverged 16.8 million years ago.</title>
        <authorList>
            <person name="Catania T."/>
        </authorList>
    </citation>
    <scope>NUCLEOTIDE SEQUENCE</scope>
    <source>
        <strain evidence="3">S-188037</strain>
    </source>
</reference>
<name>A0AAD4XSZ7_9MAGN</name>
<dbReference type="PROSITE" id="PS52045">
    <property type="entry name" value="NEPROSIN_PEP_CD"/>
    <property type="match status" value="1"/>
</dbReference>
<dbReference type="InterPro" id="IPR004314">
    <property type="entry name" value="Neprosin"/>
</dbReference>
<sequence>MGKRVSGLGGKICLLLVLASAVLSFGLDEVSISKENDLEIERKLEMLNKPAVKSIQSEDGDVIDCVDIYKQPSLDHPALKNHKIQIKPTITYPKTPPTDTKNNSSRAVSQIWQKSGSCPEGTIPIRRIRKQDLLGAGSLDRYGRKSPYVFNNPNNTVYDITPNNTHSFHNLNQTGASNNVFVNRSIAVLLTLGYHYIGARGEINVWNPQVEKPDEYTTAQIWVVNGDHFAETAEAGWMINPTVYGDTATRFFVYWTADASQKTGCFDLLCQGFVQTNSEIVLGGKLDPVSSFEGEQYHIPLFMYWDKNTQNWWLEYDGKQVGYWPSELYGVLKLSAVAVQWGGEVYSNTITHRDVNHTSTKMGNGIEALYHFSAWIRNTKIIDYSAVEKYPEWVHEYMDEPDCYSSFNWVEYIKEPILYFGGRGRSPKCP</sequence>
<dbReference type="InterPro" id="IPR025521">
    <property type="entry name" value="Neprosin_propep"/>
</dbReference>
<feature type="domain" description="Neprosin PEP catalytic" evidence="2">
    <location>
        <begin position="177"/>
        <end position="430"/>
    </location>
</feature>
<dbReference type="PANTHER" id="PTHR31589">
    <property type="entry name" value="PROTEIN, PUTATIVE (DUF239)-RELATED-RELATED"/>
    <property type="match status" value="1"/>
</dbReference>
<dbReference type="InterPro" id="IPR053168">
    <property type="entry name" value="Glutamic_endopeptidase"/>
</dbReference>
<keyword evidence="4" id="KW-1185">Reference proteome</keyword>
<comment type="caution">
    <text evidence="3">The sequence shown here is derived from an EMBL/GenBank/DDBJ whole genome shotgun (WGS) entry which is preliminary data.</text>
</comment>
<proteinExistence type="predicted"/>
<dbReference type="Gene3D" id="3.90.1320.10">
    <property type="entry name" value="Outer-capsid protein sigma 3, large lobe"/>
    <property type="match status" value="1"/>
</dbReference>
<evidence type="ECO:0000259" key="2">
    <source>
        <dbReference type="PROSITE" id="PS52045"/>
    </source>
</evidence>
<evidence type="ECO:0000313" key="3">
    <source>
        <dbReference type="EMBL" id="KAI3944641.1"/>
    </source>
</evidence>
<dbReference type="Pfam" id="PF14365">
    <property type="entry name" value="Neprosin_AP"/>
    <property type="match status" value="1"/>
</dbReference>
<protein>
    <recommendedName>
        <fullName evidence="2">Neprosin PEP catalytic domain-containing protein</fullName>
    </recommendedName>
</protein>
<evidence type="ECO:0000256" key="1">
    <source>
        <dbReference type="SAM" id="SignalP"/>
    </source>
</evidence>
<gene>
    <name evidence="3" type="ORF">MKW98_021099</name>
</gene>
<accession>A0AAD4XSZ7</accession>
<organism evidence="3 4">
    <name type="scientific">Papaver atlanticum</name>
    <dbReference type="NCBI Taxonomy" id="357466"/>
    <lineage>
        <taxon>Eukaryota</taxon>
        <taxon>Viridiplantae</taxon>
        <taxon>Streptophyta</taxon>
        <taxon>Embryophyta</taxon>
        <taxon>Tracheophyta</taxon>
        <taxon>Spermatophyta</taxon>
        <taxon>Magnoliopsida</taxon>
        <taxon>Ranunculales</taxon>
        <taxon>Papaveraceae</taxon>
        <taxon>Papaveroideae</taxon>
        <taxon>Papaver</taxon>
    </lineage>
</organism>
<dbReference type="AlphaFoldDB" id="A0AAD4XSZ7"/>
<feature type="chain" id="PRO_5042263926" description="Neprosin PEP catalytic domain-containing protein" evidence="1">
    <location>
        <begin position="25"/>
        <end position="430"/>
    </location>
</feature>
<keyword evidence="1" id="KW-0732">Signal</keyword>
<dbReference type="EMBL" id="JAJJMB010004025">
    <property type="protein sequence ID" value="KAI3944641.1"/>
    <property type="molecule type" value="Genomic_DNA"/>
</dbReference>
<dbReference type="Pfam" id="PF03080">
    <property type="entry name" value="Neprosin"/>
    <property type="match status" value="1"/>
</dbReference>
<evidence type="ECO:0000313" key="4">
    <source>
        <dbReference type="Proteomes" id="UP001202328"/>
    </source>
</evidence>
<feature type="signal peptide" evidence="1">
    <location>
        <begin position="1"/>
        <end position="24"/>
    </location>
</feature>